<reference evidence="1 2" key="1">
    <citation type="journal article" date="2020" name="Harmful Algae">
        <title>Molecular and morphological characterization of a novel dihydroanatoxin-a producing Microcoleus species (cyanobacteria) from the Russian River, California, USA.</title>
        <authorList>
            <person name="Conklin K.Y."/>
            <person name="Stancheva R."/>
            <person name="Otten T.G."/>
            <person name="Fadness R."/>
            <person name="Boyer G.L."/>
            <person name="Read B."/>
            <person name="Zhang X."/>
            <person name="Sheath R.G."/>
        </authorList>
    </citation>
    <scope>NUCLEOTIDE SEQUENCE [LARGE SCALE GENOMIC DNA]</scope>
    <source>
        <strain evidence="1 2">PTRS2</strain>
    </source>
</reference>
<evidence type="ECO:0000313" key="1">
    <source>
        <dbReference type="EMBL" id="MEK0183344.1"/>
    </source>
</evidence>
<dbReference type="Proteomes" id="UP001384579">
    <property type="component" value="Unassembled WGS sequence"/>
</dbReference>
<organism evidence="1 2">
    <name type="scientific">Microcoleus anatoxicus PTRS2</name>
    <dbReference type="NCBI Taxonomy" id="2705321"/>
    <lineage>
        <taxon>Bacteria</taxon>
        <taxon>Bacillati</taxon>
        <taxon>Cyanobacteriota</taxon>
        <taxon>Cyanophyceae</taxon>
        <taxon>Oscillatoriophycideae</taxon>
        <taxon>Oscillatoriales</taxon>
        <taxon>Microcoleaceae</taxon>
        <taxon>Microcoleus</taxon>
        <taxon>Microcoleus anatoxicus</taxon>
    </lineage>
</organism>
<sequence>MRTPQGFWDWSNNEMMEWSIDSHNPLGNEHQLKQPIHLLGIMAIDNHLSSLLNR</sequence>
<protein>
    <submittedName>
        <fullName evidence="1">Uncharacterized protein</fullName>
    </submittedName>
</protein>
<proteinExistence type="predicted"/>
<dbReference type="RefSeq" id="WP_340517685.1">
    <property type="nucleotide sequence ID" value="NZ_JBBLXS010000004.1"/>
</dbReference>
<comment type="caution">
    <text evidence="1">The sequence shown here is derived from an EMBL/GenBank/DDBJ whole genome shotgun (WGS) entry which is preliminary data.</text>
</comment>
<accession>A0ABU8YG60</accession>
<gene>
    <name evidence="1" type="ORF">WMG39_00605</name>
</gene>
<name>A0ABU8YG60_9CYAN</name>
<keyword evidence="2" id="KW-1185">Reference proteome</keyword>
<evidence type="ECO:0000313" key="2">
    <source>
        <dbReference type="Proteomes" id="UP001384579"/>
    </source>
</evidence>
<dbReference type="EMBL" id="JBBLXS010000004">
    <property type="protein sequence ID" value="MEK0183344.1"/>
    <property type="molecule type" value="Genomic_DNA"/>
</dbReference>